<dbReference type="Proteomes" id="UP001576774">
    <property type="component" value="Unassembled WGS sequence"/>
</dbReference>
<comment type="caution">
    <text evidence="2">The sequence shown here is derived from an EMBL/GenBank/DDBJ whole genome shotgun (WGS) entry which is preliminary data.</text>
</comment>
<accession>A0ABV4XC61</accession>
<gene>
    <name evidence="2" type="ORF">ACE1CC_26365</name>
</gene>
<organism evidence="2 3">
    <name type="scientific">Floridaenema aerugineum BLCC-F46</name>
    <dbReference type="NCBI Taxonomy" id="3153654"/>
    <lineage>
        <taxon>Bacteria</taxon>
        <taxon>Bacillati</taxon>
        <taxon>Cyanobacteriota</taxon>
        <taxon>Cyanophyceae</taxon>
        <taxon>Oscillatoriophycideae</taxon>
        <taxon>Aerosakkonematales</taxon>
        <taxon>Aerosakkonemataceae</taxon>
        <taxon>Floridanema</taxon>
        <taxon>Floridanema aerugineum</taxon>
    </lineage>
</organism>
<keyword evidence="3" id="KW-1185">Reference proteome</keyword>
<reference evidence="2 3" key="1">
    <citation type="submission" date="2024-09" db="EMBL/GenBank/DDBJ databases">
        <title>Floridaenema gen nov. (Aerosakkonemataceae, Aerosakkonematales ord. nov., Cyanobacteria) from benthic tropical and subtropical fresh waters, with the description of four new species.</title>
        <authorList>
            <person name="Moretto J.A."/>
            <person name="Berthold D.E."/>
            <person name="Lefler F.W."/>
            <person name="Huang I.-S."/>
            <person name="Laughinghouse H. IV."/>
        </authorList>
    </citation>
    <scope>NUCLEOTIDE SEQUENCE [LARGE SCALE GENOMIC DNA]</scope>
    <source>
        <strain evidence="2 3">BLCC-F46</strain>
    </source>
</reference>
<name>A0ABV4XC61_9CYAN</name>
<sequence length="117" mass="13277">MKFLVDAQLPVRLARFLQAAGYDTIHTRDLPLSNATPDSEVNAISIQESRIVITKDSDFFDSFLIRQEPYKLLLVTTGNITNAELEALFQSNLPQLVQFFTQHSLIEMSRTALIVHQ</sequence>
<dbReference type="CDD" id="cd18772">
    <property type="entry name" value="PIN_Mut7-C-like"/>
    <property type="match status" value="1"/>
</dbReference>
<evidence type="ECO:0000313" key="2">
    <source>
        <dbReference type="EMBL" id="MFB2880387.1"/>
    </source>
</evidence>
<proteinExistence type="predicted"/>
<dbReference type="InterPro" id="IPR041049">
    <property type="entry name" value="DUF5615"/>
</dbReference>
<evidence type="ECO:0000259" key="1">
    <source>
        <dbReference type="Pfam" id="PF18480"/>
    </source>
</evidence>
<feature type="domain" description="DUF5615" evidence="1">
    <location>
        <begin position="1"/>
        <end position="108"/>
    </location>
</feature>
<dbReference type="Pfam" id="PF18480">
    <property type="entry name" value="DUF5615"/>
    <property type="match status" value="1"/>
</dbReference>
<protein>
    <submittedName>
        <fullName evidence="2">DUF5615 family PIN-like protein</fullName>
    </submittedName>
</protein>
<dbReference type="RefSeq" id="WP_413273402.1">
    <property type="nucleotide sequence ID" value="NZ_JBHFNQ010000202.1"/>
</dbReference>
<evidence type="ECO:0000313" key="3">
    <source>
        <dbReference type="Proteomes" id="UP001576774"/>
    </source>
</evidence>
<dbReference type="EMBL" id="JBHFNQ010000202">
    <property type="protein sequence ID" value="MFB2880387.1"/>
    <property type="molecule type" value="Genomic_DNA"/>
</dbReference>